<sequence>MSRKAPVQPKSTRQQYSGMIPDPLIPSRSLTSLPPSLWRVPHEKDLPTLASGQHPPCSNCNERGLNCVDEFAEVKAVKLLRRGRRLQKVEAMYGKTTVAEGDLHTVSPPRNVIPQLKPEFFNSPFFRRFHIQRPLLEPTEYCVRFSEWFSGNTECLQIPGQLIALALAVWAASYGVNEVGEEAPEHSREDMQQRKERVNDMLVELLYLIDIHGLLRKPSWDGKVNPLHFTINSTVLTSSPLEVQSPMERLAMYDATMSQVYALCSLATTVDSGQGEYIDALVRARIFWYAHVVDGVTSGLRGGRISLTDEDLTAFEATLPPFGSDTGPSAGYAFAFRFATIPIRIASVCREVHAALTGPKARQREDLDEVKLEEAWKTLERCWTDLDGLRHLGTCGIIQPEDIERFIDGWQIFLFEAHNVIREALKQRLVALPVQDTAFVSDSGKSRKSDTIAHLHSKANSKCHTVVRHVVSILRRNLGTPFFQFDAALVRDGCFFAGFLLASENGTSEDVDVCFKALSEMRWAFSKNDERGRTVRLVWDARTSQGRSQSSRSFSSSPGGEGMRGPGSYESNYVRRALLRPTSVPPLSLSATTMGPGYDPSSAPNTACTADGRWPSAASGSGSESEQYQGSSHRGSPSVPHTSTSYASSHNPLSISNVLHNDGGGVGPSPLLLPSTRVSAGHPSGQSAYYVPSYNYISVGDTVDARQAPAPSGSMEALSATDQTPTFNHPTTGFDYTGVSYSSTALGQGEAGPSYLPAASTAQGGSPPFGSGSYY</sequence>
<evidence type="ECO:0000313" key="2">
    <source>
        <dbReference type="EMBL" id="KAJ8487145.1"/>
    </source>
</evidence>
<evidence type="ECO:0000313" key="3">
    <source>
        <dbReference type="Proteomes" id="UP001215151"/>
    </source>
</evidence>
<organism evidence="2 3">
    <name type="scientific">Trametes cubensis</name>
    <dbReference type="NCBI Taxonomy" id="1111947"/>
    <lineage>
        <taxon>Eukaryota</taxon>
        <taxon>Fungi</taxon>
        <taxon>Dikarya</taxon>
        <taxon>Basidiomycota</taxon>
        <taxon>Agaricomycotina</taxon>
        <taxon>Agaricomycetes</taxon>
        <taxon>Polyporales</taxon>
        <taxon>Polyporaceae</taxon>
        <taxon>Trametes</taxon>
    </lineage>
</organism>
<feature type="compositionally biased region" description="Low complexity" evidence="1">
    <location>
        <begin position="544"/>
        <end position="557"/>
    </location>
</feature>
<dbReference type="Proteomes" id="UP001215151">
    <property type="component" value="Unassembled WGS sequence"/>
</dbReference>
<dbReference type="AlphaFoldDB" id="A0AAD7TX07"/>
<feature type="region of interest" description="Disordered" evidence="1">
    <location>
        <begin position="584"/>
        <end position="662"/>
    </location>
</feature>
<evidence type="ECO:0000256" key="1">
    <source>
        <dbReference type="SAM" id="MobiDB-lite"/>
    </source>
</evidence>
<accession>A0AAD7TX07</accession>
<feature type="compositionally biased region" description="Polar residues" evidence="1">
    <location>
        <begin position="633"/>
        <end position="659"/>
    </location>
</feature>
<gene>
    <name evidence="2" type="ORF">ONZ51_g4372</name>
</gene>
<feature type="compositionally biased region" description="Low complexity" evidence="1">
    <location>
        <begin position="616"/>
        <end position="632"/>
    </location>
</feature>
<feature type="region of interest" description="Disordered" evidence="1">
    <location>
        <begin position="1"/>
        <end position="26"/>
    </location>
</feature>
<dbReference type="CDD" id="cd12148">
    <property type="entry name" value="fungal_TF_MHR"/>
    <property type="match status" value="1"/>
</dbReference>
<reference evidence="2" key="1">
    <citation type="submission" date="2022-11" db="EMBL/GenBank/DDBJ databases">
        <title>Genome Sequence of Cubamyces cubensis.</title>
        <authorList>
            <person name="Buettner E."/>
        </authorList>
    </citation>
    <scope>NUCLEOTIDE SEQUENCE</scope>
    <source>
        <strain evidence="2">MPL-01</strain>
    </source>
</reference>
<feature type="region of interest" description="Disordered" evidence="1">
    <location>
        <begin position="542"/>
        <end position="569"/>
    </location>
</feature>
<comment type="caution">
    <text evidence="2">The sequence shown here is derived from an EMBL/GenBank/DDBJ whole genome shotgun (WGS) entry which is preliminary data.</text>
</comment>
<proteinExistence type="predicted"/>
<protein>
    <submittedName>
        <fullName evidence="2">Uncharacterized protein</fullName>
    </submittedName>
</protein>
<feature type="region of interest" description="Disordered" evidence="1">
    <location>
        <begin position="707"/>
        <end position="728"/>
    </location>
</feature>
<name>A0AAD7TX07_9APHY</name>
<keyword evidence="3" id="KW-1185">Reference proteome</keyword>
<dbReference type="EMBL" id="JAPEVG010000084">
    <property type="protein sequence ID" value="KAJ8487145.1"/>
    <property type="molecule type" value="Genomic_DNA"/>
</dbReference>